<dbReference type="GO" id="GO:0016887">
    <property type="term" value="F:ATP hydrolysis activity"/>
    <property type="evidence" value="ECO:0007669"/>
    <property type="project" value="InterPro"/>
</dbReference>
<keyword evidence="1" id="KW-0547">Nucleotide-binding</keyword>
<dbReference type="OrthoDB" id="1721884at2759"/>
<dbReference type="PANTHER" id="PTHR48102">
    <property type="entry name" value="ATP-DEPENDENT CLP PROTEASE ATP-BINDING SUBUNIT CLPX-LIKE, MITOCHONDRIAL-RELATED"/>
    <property type="match status" value="1"/>
</dbReference>
<organism evidence="6 7">
    <name type="scientific">Paraphaeosphaeria sporulosa</name>
    <dbReference type="NCBI Taxonomy" id="1460663"/>
    <lineage>
        <taxon>Eukaryota</taxon>
        <taxon>Fungi</taxon>
        <taxon>Dikarya</taxon>
        <taxon>Ascomycota</taxon>
        <taxon>Pezizomycotina</taxon>
        <taxon>Dothideomycetes</taxon>
        <taxon>Pleosporomycetidae</taxon>
        <taxon>Pleosporales</taxon>
        <taxon>Massarineae</taxon>
        <taxon>Didymosphaeriaceae</taxon>
        <taxon>Paraphaeosphaeria</taxon>
    </lineage>
</organism>
<dbReference type="RefSeq" id="XP_018041314.1">
    <property type="nucleotide sequence ID" value="XM_018182611.1"/>
</dbReference>
<dbReference type="PANTHER" id="PTHR48102:SF7">
    <property type="entry name" value="ATP-DEPENDENT CLP PROTEASE ATP-BINDING SUBUNIT CLPX-LIKE, MITOCHONDRIAL"/>
    <property type="match status" value="1"/>
</dbReference>
<dbReference type="Pfam" id="PF07724">
    <property type="entry name" value="AAA_2"/>
    <property type="match status" value="1"/>
</dbReference>
<dbReference type="Gene3D" id="3.40.50.300">
    <property type="entry name" value="P-loop containing nucleotide triphosphate hydrolases"/>
    <property type="match status" value="1"/>
</dbReference>
<dbReference type="InterPro" id="IPR003959">
    <property type="entry name" value="ATPase_AAA_core"/>
</dbReference>
<dbReference type="GO" id="GO:0005759">
    <property type="term" value="C:mitochondrial matrix"/>
    <property type="evidence" value="ECO:0007669"/>
    <property type="project" value="TreeGrafter"/>
</dbReference>
<protein>
    <submittedName>
        <fullName evidence="6">p-loop containing nucleoside triphosphate hydrolase protein</fullName>
    </submittedName>
</protein>
<dbReference type="Gene3D" id="1.10.8.60">
    <property type="match status" value="1"/>
</dbReference>
<dbReference type="SMART" id="SM01086">
    <property type="entry name" value="ClpB_D2-small"/>
    <property type="match status" value="1"/>
</dbReference>
<dbReference type="AlphaFoldDB" id="A0A177CW42"/>
<evidence type="ECO:0000313" key="6">
    <source>
        <dbReference type="EMBL" id="OAG10949.1"/>
    </source>
</evidence>
<feature type="domain" description="AAA+ ATPase" evidence="4">
    <location>
        <begin position="182"/>
        <end position="409"/>
    </location>
</feature>
<feature type="compositionally biased region" description="Low complexity" evidence="3">
    <location>
        <begin position="300"/>
        <end position="322"/>
    </location>
</feature>
<name>A0A177CW42_9PLEO</name>
<sequence>MASRTFVVVSPQARASYIALAAIGRRAFHAANVQRSQYNRSDFSGQGFSSFYEPNEPTRGPLAGSPSQGVSRVTPRMLKEHLDQFVVGQEHAKRVLATAVYGHYLRIREIQRQEEEHLRREERAARQALAHRHPVEGDSAFISDSHDYEFPGQQPTMRVHPSHMDPPPDPPPLEDSTPMHIEKSNVLMLGPTGVGKTLIAKTLARILEVPFSMSDCTPFTQSGYIGEDAESCVQRLLSAANYDVEATEHGIIVLDEIDKIAGVKMAHGKDVGGEGVQQSLLKIIEGTTLQIQAKAERGAAGKPPGAAGSSSNFSSSNPLDSSRPGLGAGPITPGGKGEVFNVRTDNILFICTGAFVGLEKIILDRKAKGGLGFGAQVRAADRDQGKHDTILSDADVDTFRQDLPIYVPSESEVPTPSNVRHSKYREEEYNVLNYVVPADLQKYGMIPELIGRIPNTCAVSALDEEALVRVLTEPKNSLIRQEAALFHADGMELRFTSGSLREIAKKANAMGTGARGLKAVVERLLLGTKFEAPGSTVKHILVTQEAAQLKRAPLLFHRGQSQAFETMAAQAEDEWQDKLREREEHLSSISSFEEYRKAGAAGY</sequence>
<dbReference type="GeneID" id="28766097"/>
<dbReference type="EMBL" id="KV441549">
    <property type="protein sequence ID" value="OAG10949.1"/>
    <property type="molecule type" value="Genomic_DNA"/>
</dbReference>
<evidence type="ECO:0000259" key="4">
    <source>
        <dbReference type="SMART" id="SM00382"/>
    </source>
</evidence>
<gene>
    <name evidence="6" type="ORF">CC84DRAFT_1214226</name>
</gene>
<dbReference type="InterPro" id="IPR050052">
    <property type="entry name" value="ATP-dep_Clp_protease_ClpX"/>
</dbReference>
<dbReference type="STRING" id="1460663.A0A177CW42"/>
<dbReference type="SMART" id="SM00382">
    <property type="entry name" value="AAA"/>
    <property type="match status" value="1"/>
</dbReference>
<evidence type="ECO:0000256" key="2">
    <source>
        <dbReference type="ARBA" id="ARBA00022840"/>
    </source>
</evidence>
<accession>A0A177CW42</accession>
<feature type="region of interest" description="Disordered" evidence="3">
    <location>
        <begin position="294"/>
        <end position="331"/>
    </location>
</feature>
<keyword evidence="6" id="KW-0378">Hydrolase</keyword>
<evidence type="ECO:0000256" key="3">
    <source>
        <dbReference type="SAM" id="MobiDB-lite"/>
    </source>
</evidence>
<feature type="domain" description="Clp ATPase C-terminal" evidence="5">
    <location>
        <begin position="462"/>
        <end position="551"/>
    </location>
</feature>
<dbReference type="Pfam" id="PF10431">
    <property type="entry name" value="ClpB_D2-small"/>
    <property type="match status" value="1"/>
</dbReference>
<dbReference type="FunCoup" id="A0A177CW42">
    <property type="interactions" value="648"/>
</dbReference>
<proteinExistence type="predicted"/>
<dbReference type="InParanoid" id="A0A177CW42"/>
<dbReference type="InterPro" id="IPR019489">
    <property type="entry name" value="Clp_ATPase_C"/>
</dbReference>
<dbReference type="Proteomes" id="UP000077069">
    <property type="component" value="Unassembled WGS sequence"/>
</dbReference>
<dbReference type="GO" id="GO:0005524">
    <property type="term" value="F:ATP binding"/>
    <property type="evidence" value="ECO:0007669"/>
    <property type="project" value="UniProtKB-KW"/>
</dbReference>
<evidence type="ECO:0000259" key="5">
    <source>
        <dbReference type="SMART" id="SM01086"/>
    </source>
</evidence>
<feature type="region of interest" description="Disordered" evidence="3">
    <location>
        <begin position="48"/>
        <end position="70"/>
    </location>
</feature>
<dbReference type="GO" id="GO:0051603">
    <property type="term" value="P:proteolysis involved in protein catabolic process"/>
    <property type="evidence" value="ECO:0007669"/>
    <property type="project" value="TreeGrafter"/>
</dbReference>
<keyword evidence="7" id="KW-1185">Reference proteome</keyword>
<evidence type="ECO:0000313" key="7">
    <source>
        <dbReference type="Proteomes" id="UP000077069"/>
    </source>
</evidence>
<dbReference type="SUPFAM" id="SSF52540">
    <property type="entry name" value="P-loop containing nucleoside triphosphate hydrolases"/>
    <property type="match status" value="1"/>
</dbReference>
<keyword evidence="2" id="KW-0067">ATP-binding</keyword>
<dbReference type="InterPro" id="IPR003593">
    <property type="entry name" value="AAA+_ATPase"/>
</dbReference>
<dbReference type="InterPro" id="IPR027417">
    <property type="entry name" value="P-loop_NTPase"/>
</dbReference>
<evidence type="ECO:0000256" key="1">
    <source>
        <dbReference type="ARBA" id="ARBA00022741"/>
    </source>
</evidence>
<reference evidence="6 7" key="1">
    <citation type="submission" date="2016-05" db="EMBL/GenBank/DDBJ databases">
        <title>Comparative analysis of secretome profiles of manganese(II)-oxidizing ascomycete fungi.</title>
        <authorList>
            <consortium name="DOE Joint Genome Institute"/>
            <person name="Zeiner C.A."/>
            <person name="Purvine S.O."/>
            <person name="Zink E.M."/>
            <person name="Wu S."/>
            <person name="Pasa-Tolic L."/>
            <person name="Chaput D.L."/>
            <person name="Haridas S."/>
            <person name="Grigoriev I.V."/>
            <person name="Santelli C.M."/>
            <person name="Hansel C.M."/>
        </authorList>
    </citation>
    <scope>NUCLEOTIDE SEQUENCE [LARGE SCALE GENOMIC DNA]</scope>
    <source>
        <strain evidence="6 7">AP3s5-JAC2a</strain>
    </source>
</reference>